<evidence type="ECO:0000256" key="3">
    <source>
        <dbReference type="ARBA" id="ARBA00022452"/>
    </source>
</evidence>
<evidence type="ECO:0000256" key="5">
    <source>
        <dbReference type="ARBA" id="ARBA00022729"/>
    </source>
</evidence>
<sequence length="1076" mass="116956">MRTKLNGLLTLLLAFVVQISFAQDKTITGNVTDANGFPLPGVNIVVEGTANGTQTDFDGNYAISASQGQALLFTYIGQKDARRVVGAENVINVQMEEDAQALEEVVVTALGVKKEAQSLGYSIAKVDGDEVAEQPSSDIGRLLQGKAAGVNITASNGLSGSSTNIIIRGYTSITGSNQPLFVVDGIPFGSDTNNNEAFFDNSTESSRFLDLDPNNIADINVLKGLSATALYGNRGRNGVILITTKNAQGGDFEGKTTVSVSSSTFFSNPHLPDYQNDYGGGFDQEFGWYFSNWGPRFGDTNPNIWTGYLNEIRGGRVFLNHPFATNTVDAYITGFEDLAASQYEYKAYQSVPAFFRTGVYTSQSIGINGGNGTTSYNATYSRTEDKSFVPGNTLFKNNLGVGGSTRLGKLMVNASLNYSVTDLKSPPIAASRGSGVEGDGASLFGDLMYTPRSVDLMGIPYQRADGGSLYYRETNSIQNPLWTVDNSKTGQKVDRFFGNVAMTYELSENLNVSYRYGLDIYNENTFYGQNKGGIDGNALGLYRTQKIRNQITDHNLSINYDKDLSESFNLKLVGGFNANSVLFERDGLESTNQIAYGILKHWNFTNASSSNSFNAINFQRQTQNNTFGLYADASLGYKDFLYLNGSVRNDWTSTLEKDNNRILYPSASLSFVPTNAIEGLRSDGNGLNYLKIRVGYGSSAGFPDVYSTRNTLSLTGRSFVDAAGNVVSSNTTDDFLGNPSLKPETVSEIEFGIDARFLNNRIGLNTSIFKKETKDLITDKDLDPSTGYTLTTINGGDMEIKGIEADLDMHLIKSIDNGFNWNANVNFYADESLVTRLPEGIDQIIIGNFFVADAKNAAIVGQPFGVLIGDKIQRDDAGNRVVTASTGNYVNNTEDVPIGDPNPDWTASLDNDFSFKGFTLGASLGYRHGGDIFSKTAVTLLSRGIIDFPFDRLGTYVLPGVNEDGSPNTTQIGATDIAFSNWLGQDELEVWDGTTIRLREVRLGYSVSSKMLEKTPFSSLSFKITGSNLWYKAVNFPKGVNFDTNTLSNGVGNNIGLEYFSGPSSKRYGFSIKATF</sequence>
<accession>A0A285MWU6</accession>
<dbReference type="EMBL" id="OBEH01000006">
    <property type="protein sequence ID" value="SNZ01578.1"/>
    <property type="molecule type" value="Genomic_DNA"/>
</dbReference>
<evidence type="ECO:0000259" key="14">
    <source>
        <dbReference type="Pfam" id="PF07715"/>
    </source>
</evidence>
<dbReference type="Proteomes" id="UP000219048">
    <property type="component" value="Unassembled WGS sequence"/>
</dbReference>
<evidence type="ECO:0000256" key="7">
    <source>
        <dbReference type="ARBA" id="ARBA00023136"/>
    </source>
</evidence>
<evidence type="ECO:0000256" key="6">
    <source>
        <dbReference type="ARBA" id="ARBA00023077"/>
    </source>
</evidence>
<dbReference type="PROSITE" id="PS52016">
    <property type="entry name" value="TONB_DEPENDENT_REC_3"/>
    <property type="match status" value="1"/>
</dbReference>
<dbReference type="InterPro" id="IPR008969">
    <property type="entry name" value="CarboxyPept-like_regulatory"/>
</dbReference>
<dbReference type="SUPFAM" id="SSF49464">
    <property type="entry name" value="Carboxypeptidase regulatory domain-like"/>
    <property type="match status" value="1"/>
</dbReference>
<dbReference type="NCBIfam" id="TIGR04056">
    <property type="entry name" value="OMP_RagA_SusC"/>
    <property type="match status" value="1"/>
</dbReference>
<evidence type="ECO:0000256" key="2">
    <source>
        <dbReference type="ARBA" id="ARBA00022448"/>
    </source>
</evidence>
<feature type="signal peptide" evidence="12">
    <location>
        <begin position="1"/>
        <end position="22"/>
    </location>
</feature>
<dbReference type="PANTHER" id="PTHR30069:SF29">
    <property type="entry name" value="HEMOGLOBIN AND HEMOGLOBIN-HAPTOGLOBIN-BINDING PROTEIN 1-RELATED"/>
    <property type="match status" value="1"/>
</dbReference>
<comment type="subcellular location">
    <subcellularLocation>
        <location evidence="1 10">Cell outer membrane</location>
        <topology evidence="1 10">Multi-pass membrane protein</topology>
    </subcellularLocation>
</comment>
<keyword evidence="2 10" id="KW-0813">Transport</keyword>
<proteinExistence type="inferred from homology"/>
<feature type="domain" description="TonB-dependent receptor-like beta-barrel" evidence="13">
    <location>
        <begin position="463"/>
        <end position="931"/>
    </location>
</feature>
<keyword evidence="3 10" id="KW-1134">Transmembrane beta strand</keyword>
<evidence type="ECO:0000313" key="15">
    <source>
        <dbReference type="EMBL" id="SNZ01578.1"/>
    </source>
</evidence>
<dbReference type="Gene3D" id="2.40.170.20">
    <property type="entry name" value="TonB-dependent receptor, beta-barrel domain"/>
    <property type="match status" value="1"/>
</dbReference>
<keyword evidence="7 10" id="KW-0472">Membrane</keyword>
<dbReference type="InterPro" id="IPR012910">
    <property type="entry name" value="Plug_dom"/>
</dbReference>
<dbReference type="InterPro" id="IPR037066">
    <property type="entry name" value="Plug_dom_sf"/>
</dbReference>
<dbReference type="GO" id="GO:0009279">
    <property type="term" value="C:cell outer membrane"/>
    <property type="evidence" value="ECO:0007669"/>
    <property type="project" value="UniProtKB-SubCell"/>
</dbReference>
<dbReference type="InterPro" id="IPR023996">
    <property type="entry name" value="TonB-dep_OMP_SusC/RagA"/>
</dbReference>
<evidence type="ECO:0000256" key="11">
    <source>
        <dbReference type="RuleBase" id="RU003357"/>
    </source>
</evidence>
<dbReference type="Gene3D" id="2.60.40.1120">
    <property type="entry name" value="Carboxypeptidase-like, regulatory domain"/>
    <property type="match status" value="1"/>
</dbReference>
<dbReference type="Pfam" id="PF13715">
    <property type="entry name" value="CarbopepD_reg_2"/>
    <property type="match status" value="1"/>
</dbReference>
<dbReference type="InterPro" id="IPR023997">
    <property type="entry name" value="TonB-dep_OMP_SusC/RagA_CS"/>
</dbReference>
<protein>
    <submittedName>
        <fullName evidence="15">TonB-linked outer membrane protein, SusC/RagA family</fullName>
    </submittedName>
</protein>
<dbReference type="AlphaFoldDB" id="A0A285MWU6"/>
<feature type="domain" description="TonB-dependent receptor plug" evidence="14">
    <location>
        <begin position="117"/>
        <end position="239"/>
    </location>
</feature>
<organism evidence="15 16">
    <name type="scientific">Flagellimonas pacifica</name>
    <dbReference type="NCBI Taxonomy" id="1247520"/>
    <lineage>
        <taxon>Bacteria</taxon>
        <taxon>Pseudomonadati</taxon>
        <taxon>Bacteroidota</taxon>
        <taxon>Flavobacteriia</taxon>
        <taxon>Flavobacteriales</taxon>
        <taxon>Flavobacteriaceae</taxon>
        <taxon>Flagellimonas</taxon>
    </lineage>
</organism>
<dbReference type="InterPro" id="IPR039426">
    <property type="entry name" value="TonB-dep_rcpt-like"/>
</dbReference>
<evidence type="ECO:0000256" key="4">
    <source>
        <dbReference type="ARBA" id="ARBA00022692"/>
    </source>
</evidence>
<dbReference type="Pfam" id="PF00593">
    <property type="entry name" value="TonB_dep_Rec_b-barrel"/>
    <property type="match status" value="1"/>
</dbReference>
<evidence type="ECO:0000256" key="8">
    <source>
        <dbReference type="ARBA" id="ARBA00023170"/>
    </source>
</evidence>
<dbReference type="OrthoDB" id="9768177at2"/>
<name>A0A285MWU6_9FLAO</name>
<evidence type="ECO:0000256" key="1">
    <source>
        <dbReference type="ARBA" id="ARBA00004571"/>
    </source>
</evidence>
<dbReference type="GO" id="GO:0044718">
    <property type="term" value="P:siderophore transmembrane transport"/>
    <property type="evidence" value="ECO:0007669"/>
    <property type="project" value="TreeGrafter"/>
</dbReference>
<evidence type="ECO:0000313" key="16">
    <source>
        <dbReference type="Proteomes" id="UP000219048"/>
    </source>
</evidence>
<dbReference type="RefSeq" id="WP_097047023.1">
    <property type="nucleotide sequence ID" value="NZ_OBEH01000006.1"/>
</dbReference>
<feature type="chain" id="PRO_5012040962" evidence="12">
    <location>
        <begin position="23"/>
        <end position="1076"/>
    </location>
</feature>
<keyword evidence="8" id="KW-0675">Receptor</keyword>
<keyword evidence="16" id="KW-1185">Reference proteome</keyword>
<dbReference type="SUPFAM" id="SSF56935">
    <property type="entry name" value="Porins"/>
    <property type="match status" value="1"/>
</dbReference>
<evidence type="ECO:0000256" key="12">
    <source>
        <dbReference type="SAM" id="SignalP"/>
    </source>
</evidence>
<dbReference type="NCBIfam" id="TIGR04057">
    <property type="entry name" value="SusC_RagA_signa"/>
    <property type="match status" value="1"/>
</dbReference>
<keyword evidence="6 11" id="KW-0798">TonB box</keyword>
<evidence type="ECO:0000256" key="9">
    <source>
        <dbReference type="ARBA" id="ARBA00023237"/>
    </source>
</evidence>
<evidence type="ECO:0000256" key="10">
    <source>
        <dbReference type="PROSITE-ProRule" id="PRU01360"/>
    </source>
</evidence>
<reference evidence="16" key="1">
    <citation type="submission" date="2017-09" db="EMBL/GenBank/DDBJ databases">
        <authorList>
            <person name="Varghese N."/>
            <person name="Submissions S."/>
        </authorList>
    </citation>
    <scope>NUCLEOTIDE SEQUENCE [LARGE SCALE GENOMIC DNA]</scope>
    <source>
        <strain evidence="16">DSM 25885</strain>
    </source>
</reference>
<comment type="similarity">
    <text evidence="10 11">Belongs to the TonB-dependent receptor family.</text>
</comment>
<keyword evidence="9 10" id="KW-0998">Cell outer membrane</keyword>
<keyword evidence="5 12" id="KW-0732">Signal</keyword>
<dbReference type="Pfam" id="PF07715">
    <property type="entry name" value="Plug"/>
    <property type="match status" value="1"/>
</dbReference>
<dbReference type="InterPro" id="IPR000531">
    <property type="entry name" value="Beta-barrel_TonB"/>
</dbReference>
<dbReference type="PANTHER" id="PTHR30069">
    <property type="entry name" value="TONB-DEPENDENT OUTER MEMBRANE RECEPTOR"/>
    <property type="match status" value="1"/>
</dbReference>
<keyword evidence="4 10" id="KW-0812">Transmembrane</keyword>
<gene>
    <name evidence="15" type="ORF">SAMN06265377_3420</name>
</gene>
<dbReference type="GO" id="GO:0015344">
    <property type="term" value="F:siderophore uptake transmembrane transporter activity"/>
    <property type="evidence" value="ECO:0007669"/>
    <property type="project" value="TreeGrafter"/>
</dbReference>
<dbReference type="InterPro" id="IPR036942">
    <property type="entry name" value="Beta-barrel_TonB_sf"/>
</dbReference>
<dbReference type="Gene3D" id="2.170.130.10">
    <property type="entry name" value="TonB-dependent receptor, plug domain"/>
    <property type="match status" value="1"/>
</dbReference>
<evidence type="ECO:0000259" key="13">
    <source>
        <dbReference type="Pfam" id="PF00593"/>
    </source>
</evidence>